<comment type="caution">
    <text evidence="2">The sequence shown here is derived from an EMBL/GenBank/DDBJ whole genome shotgun (WGS) entry which is preliminary data.</text>
</comment>
<reference evidence="2 3" key="1">
    <citation type="submission" date="2020-10" db="EMBL/GenBank/DDBJ databases">
        <title>Sequencing the genomes of 1000 actinobacteria strains.</title>
        <authorList>
            <person name="Klenk H.-P."/>
        </authorList>
    </citation>
    <scope>NUCLEOTIDE SEQUENCE [LARGE SCALE GENOMIC DNA]</scope>
    <source>
        <strain evidence="2 3">DSM 44653</strain>
    </source>
</reference>
<accession>A0ABR9HWM1</accession>
<evidence type="ECO:0000256" key="1">
    <source>
        <dbReference type="SAM" id="Phobius"/>
    </source>
</evidence>
<name>A0ABR9HWM1_9PSEU</name>
<keyword evidence="3" id="KW-1185">Reference proteome</keyword>
<dbReference type="Proteomes" id="UP000631670">
    <property type="component" value="Unassembled WGS sequence"/>
</dbReference>
<proteinExistence type="predicted"/>
<gene>
    <name evidence="2" type="ORF">H4696_002426</name>
</gene>
<evidence type="ECO:0000313" key="2">
    <source>
        <dbReference type="EMBL" id="MBE1495326.1"/>
    </source>
</evidence>
<keyword evidence="1" id="KW-0472">Membrane</keyword>
<dbReference type="RefSeq" id="WP_086859031.1">
    <property type="nucleotide sequence ID" value="NZ_JADBEG010000001.1"/>
</dbReference>
<keyword evidence="1" id="KW-0812">Transmembrane</keyword>
<keyword evidence="1" id="KW-1133">Transmembrane helix</keyword>
<protein>
    <recommendedName>
        <fullName evidence="4">Type VII secretion protein EccE</fullName>
    </recommendedName>
</protein>
<organism evidence="2 3">
    <name type="scientific">Amycolatopsis lexingtonensis</name>
    <dbReference type="NCBI Taxonomy" id="218822"/>
    <lineage>
        <taxon>Bacteria</taxon>
        <taxon>Bacillati</taxon>
        <taxon>Actinomycetota</taxon>
        <taxon>Actinomycetes</taxon>
        <taxon>Pseudonocardiales</taxon>
        <taxon>Pseudonocardiaceae</taxon>
        <taxon>Amycolatopsis</taxon>
    </lineage>
</organism>
<feature type="transmembrane region" description="Helical" evidence="1">
    <location>
        <begin position="42"/>
        <end position="68"/>
    </location>
</feature>
<evidence type="ECO:0000313" key="3">
    <source>
        <dbReference type="Proteomes" id="UP000631670"/>
    </source>
</evidence>
<dbReference type="EMBL" id="JADBEG010000001">
    <property type="protein sequence ID" value="MBE1495326.1"/>
    <property type="molecule type" value="Genomic_DNA"/>
</dbReference>
<sequence length="366" mass="39889">MDVSSAVPEELRPVVATSSGTVRLVFVPRVTRLLTKTWAGGLAIPFAVAGPLLAVVVLPVVAVFFGWATMWHTALVLGGVLAALGLVLSVAMPWSLRSAARWVELNPAENPARVLVKRLSGASQTSALRSIAVVEHVKLAEPAGVELEVCLADETVRGAERIDVDARTLAEWLSTLPGVEVEHRKVVDRLNPTRDRWFRRTQVAEVWDIPADAVPVVADELGVRCDVFVPRAAAMNGNTRAIDVYDPDDVQEITGQLTGETVAAFMLRRLTSFTREARLPAGDDPLLHLVKDTELAERYRTALRFLRDPGPETDLSVTFAQHSLCQAVRGEPIPAEKPPRWTPPPDFEAVLASSMAAPFPRPTRYA</sequence>
<evidence type="ECO:0008006" key="4">
    <source>
        <dbReference type="Google" id="ProtNLM"/>
    </source>
</evidence>
<feature type="transmembrane region" description="Helical" evidence="1">
    <location>
        <begin position="74"/>
        <end position="96"/>
    </location>
</feature>